<organism evidence="2 3">
    <name type="scientific">Mycolicibacterium bacteremicum</name>
    <name type="common">Mycobacterium bacteremicum</name>
    <dbReference type="NCBI Taxonomy" id="564198"/>
    <lineage>
        <taxon>Bacteria</taxon>
        <taxon>Bacillati</taxon>
        <taxon>Actinomycetota</taxon>
        <taxon>Actinomycetes</taxon>
        <taxon>Mycobacteriales</taxon>
        <taxon>Mycobacteriaceae</taxon>
        <taxon>Mycolicibacterium</taxon>
    </lineage>
</organism>
<dbReference type="STRING" id="564198.BST17_01935"/>
<evidence type="ECO:0000313" key="3">
    <source>
        <dbReference type="Proteomes" id="UP000192366"/>
    </source>
</evidence>
<dbReference type="AlphaFoldDB" id="A0A1W9Z4S8"/>
<accession>A0A1W9Z4S8</accession>
<feature type="compositionally biased region" description="Polar residues" evidence="1">
    <location>
        <begin position="49"/>
        <end position="58"/>
    </location>
</feature>
<reference evidence="2 3" key="1">
    <citation type="submission" date="2017-02" db="EMBL/GenBank/DDBJ databases">
        <title>The new phylogeny of genus Mycobacterium.</title>
        <authorList>
            <person name="Tortoli E."/>
            <person name="Trovato A."/>
            <person name="Cirillo D.M."/>
        </authorList>
    </citation>
    <scope>NUCLEOTIDE SEQUENCE [LARGE SCALE GENOMIC DNA]</scope>
    <source>
        <strain evidence="2 3">DSM 45578</strain>
    </source>
</reference>
<dbReference type="RefSeq" id="WP_083055016.1">
    <property type="nucleotide sequence ID" value="NZ_JACKVM010000014.1"/>
</dbReference>
<gene>
    <name evidence="2" type="ORF">BST17_01935</name>
</gene>
<proteinExistence type="predicted"/>
<evidence type="ECO:0000313" key="2">
    <source>
        <dbReference type="EMBL" id="ORA07247.1"/>
    </source>
</evidence>
<comment type="caution">
    <text evidence="2">The sequence shown here is derived from an EMBL/GenBank/DDBJ whole genome shotgun (WGS) entry which is preliminary data.</text>
</comment>
<dbReference type="EMBL" id="MVHJ01000001">
    <property type="protein sequence ID" value="ORA07247.1"/>
    <property type="molecule type" value="Genomic_DNA"/>
</dbReference>
<dbReference type="OrthoDB" id="661223at2"/>
<protein>
    <submittedName>
        <fullName evidence="2">Uncharacterized protein</fullName>
    </submittedName>
</protein>
<feature type="region of interest" description="Disordered" evidence="1">
    <location>
        <begin position="32"/>
        <end position="58"/>
    </location>
</feature>
<name>A0A1W9Z4S8_MYCBA</name>
<sequence>MKGAFVVFQTRIPVPTDIIVFQFNTESLQRRFVPPRDNQTAGEKGGGRQTAQSGPPTESLTVSIDLDAADLLEKADAVTTAVGLHPAIAKLELLMYPASSVLLLNKGLAMAGIAMQVSVITPTVLFVWGTTRLLPVRVTSVTVTEQQFDHRLNPINAKVEVGLTVLKSEEMDEPFATLATVTQVAKEGFSRIGTVQSAADITALLPF</sequence>
<evidence type="ECO:0000256" key="1">
    <source>
        <dbReference type="SAM" id="MobiDB-lite"/>
    </source>
</evidence>
<keyword evidence="3" id="KW-1185">Reference proteome</keyword>
<dbReference type="Proteomes" id="UP000192366">
    <property type="component" value="Unassembled WGS sequence"/>
</dbReference>